<dbReference type="Proteomes" id="UP001152300">
    <property type="component" value="Unassembled WGS sequence"/>
</dbReference>
<organism evidence="2 3">
    <name type="scientific">Sclerotinia nivalis</name>
    <dbReference type="NCBI Taxonomy" id="352851"/>
    <lineage>
        <taxon>Eukaryota</taxon>
        <taxon>Fungi</taxon>
        <taxon>Dikarya</taxon>
        <taxon>Ascomycota</taxon>
        <taxon>Pezizomycotina</taxon>
        <taxon>Leotiomycetes</taxon>
        <taxon>Helotiales</taxon>
        <taxon>Sclerotiniaceae</taxon>
        <taxon>Sclerotinia</taxon>
    </lineage>
</organism>
<evidence type="ECO:0000313" key="2">
    <source>
        <dbReference type="EMBL" id="KAJ8066060.1"/>
    </source>
</evidence>
<reference evidence="2" key="1">
    <citation type="submission" date="2022-11" db="EMBL/GenBank/DDBJ databases">
        <title>Genome Resource of Sclerotinia nivalis Strain SnTB1, a Plant Pathogen Isolated from American Ginseng.</title>
        <authorList>
            <person name="Fan S."/>
        </authorList>
    </citation>
    <scope>NUCLEOTIDE SEQUENCE</scope>
    <source>
        <strain evidence="2">SnTB1</strain>
    </source>
</reference>
<comment type="caution">
    <text evidence="2">The sequence shown here is derived from an EMBL/GenBank/DDBJ whole genome shotgun (WGS) entry which is preliminary data.</text>
</comment>
<protein>
    <submittedName>
        <fullName evidence="2">Uncharacterized protein</fullName>
    </submittedName>
</protein>
<sequence>MSIAFLSIQDCTSSLSKSGYSISPIMSTPDLGPLAMSQTKDDLVKHLNIDAETYTLMAKETDTVYRWLISEKSHLKKNCKGKPPYDWSDIVERSKDEAMRLIVQNGTDQTAYYWSLARPTPDCPNWIARWFLYHKFRYRDGRNRNVKADSRDAAPYNSTTSSHHHHNHRTSQQSYHTQRRQAHEVEGHHSHSSYYSGASINAGNGQGYDYSPTEPSSSTSGYATYSSSQTYASSPSYVPYASSIARENGQAKPYDPVRDL</sequence>
<name>A0A9X0DKW2_9HELO</name>
<feature type="compositionally biased region" description="Low complexity" evidence="1">
    <location>
        <begin position="215"/>
        <end position="235"/>
    </location>
</feature>
<evidence type="ECO:0000313" key="3">
    <source>
        <dbReference type="Proteomes" id="UP001152300"/>
    </source>
</evidence>
<gene>
    <name evidence="2" type="ORF">OCU04_005152</name>
</gene>
<evidence type="ECO:0000256" key="1">
    <source>
        <dbReference type="SAM" id="MobiDB-lite"/>
    </source>
</evidence>
<dbReference type="AlphaFoldDB" id="A0A9X0DKW2"/>
<dbReference type="EMBL" id="JAPEIS010000005">
    <property type="protein sequence ID" value="KAJ8066060.1"/>
    <property type="molecule type" value="Genomic_DNA"/>
</dbReference>
<keyword evidence="3" id="KW-1185">Reference proteome</keyword>
<proteinExistence type="predicted"/>
<dbReference type="OrthoDB" id="4502478at2759"/>
<feature type="region of interest" description="Disordered" evidence="1">
    <location>
        <begin position="147"/>
        <end position="235"/>
    </location>
</feature>
<accession>A0A9X0DKW2</accession>